<evidence type="ECO:0000256" key="2">
    <source>
        <dbReference type="ARBA" id="ARBA00022729"/>
    </source>
</evidence>
<dbReference type="Proteomes" id="UP000077881">
    <property type="component" value="Unassembled WGS sequence"/>
</dbReference>
<dbReference type="Gene3D" id="3.40.190.10">
    <property type="entry name" value="Periplasmic binding protein-like II"/>
    <property type="match status" value="2"/>
</dbReference>
<dbReference type="InterPro" id="IPR006059">
    <property type="entry name" value="SBP"/>
</dbReference>
<feature type="chain" id="PRO_5039661886" evidence="7">
    <location>
        <begin position="20"/>
        <end position="551"/>
    </location>
</feature>
<gene>
    <name evidence="8" type="ORF">ABB05_01110</name>
</gene>
<name>A0A178A6G7_9BACI</name>
<keyword evidence="1" id="KW-1003">Cell membrane</keyword>
<dbReference type="EMBL" id="LDJR01000008">
    <property type="protein sequence ID" value="OAK75785.1"/>
    <property type="molecule type" value="Genomic_DNA"/>
</dbReference>
<feature type="region of interest" description="Disordered" evidence="6">
    <location>
        <begin position="24"/>
        <end position="48"/>
    </location>
</feature>
<organism evidence="8 9">
    <name type="scientific">Lederbergia galactosidilytica</name>
    <dbReference type="NCBI Taxonomy" id="217031"/>
    <lineage>
        <taxon>Bacteria</taxon>
        <taxon>Bacillati</taxon>
        <taxon>Bacillota</taxon>
        <taxon>Bacilli</taxon>
        <taxon>Bacillales</taxon>
        <taxon>Bacillaceae</taxon>
        <taxon>Lederbergia</taxon>
    </lineage>
</organism>
<evidence type="ECO:0000256" key="5">
    <source>
        <dbReference type="ARBA" id="ARBA00023288"/>
    </source>
</evidence>
<keyword evidence="4" id="KW-0564">Palmitate</keyword>
<evidence type="ECO:0000256" key="7">
    <source>
        <dbReference type="SAM" id="SignalP"/>
    </source>
</evidence>
<proteinExistence type="predicted"/>
<dbReference type="OrthoDB" id="2752887at2"/>
<keyword evidence="2 7" id="KW-0732">Signal</keyword>
<evidence type="ECO:0000256" key="3">
    <source>
        <dbReference type="ARBA" id="ARBA00023136"/>
    </source>
</evidence>
<keyword evidence="3" id="KW-0472">Membrane</keyword>
<dbReference type="SUPFAM" id="SSF53850">
    <property type="entry name" value="Periplasmic binding protein-like II"/>
    <property type="match status" value="1"/>
</dbReference>
<dbReference type="RefSeq" id="WP_057985666.1">
    <property type="nucleotide sequence ID" value="NZ_JAGGKH010000005.1"/>
</dbReference>
<evidence type="ECO:0000256" key="1">
    <source>
        <dbReference type="ARBA" id="ARBA00022475"/>
    </source>
</evidence>
<accession>A0A178A6G7</accession>
<reference evidence="8 9" key="1">
    <citation type="submission" date="2015-05" db="EMBL/GenBank/DDBJ databases">
        <title>Comparison of genome.</title>
        <authorList>
            <person name="Zheng Z."/>
            <person name="Sun M."/>
        </authorList>
    </citation>
    <scope>NUCLEOTIDE SEQUENCE [LARGE SCALE GENOMIC DNA]</scope>
    <source>
        <strain evidence="8 9">G25-74</strain>
    </source>
</reference>
<comment type="caution">
    <text evidence="8">The sequence shown here is derived from an EMBL/GenBank/DDBJ whole genome shotgun (WGS) entry which is preliminary data.</text>
</comment>
<dbReference type="PANTHER" id="PTHR43649">
    <property type="entry name" value="ARABINOSE-BINDING PROTEIN-RELATED"/>
    <property type="match status" value="1"/>
</dbReference>
<keyword evidence="9" id="KW-1185">Reference proteome</keyword>
<sequence length="551" mass="62244">MKKNWGFLVGVLFMVLLFAGCNSGTSTDPKPEENKNGDTKQQADDEENGEIFELGSEPLDITMFGNYDWYTMPPWGEDVSTGHIKEKWKVDVQAIDGGGDAAQKLGTMIADGKLPDFIWTDKGADVERLRQGGVLVPLDDYLDKYPNLKNWFGEEGLNMLRSEDGKLYQFPNWYNAKPFGNAGYVVNKEIYEKLDSPKLETTDDLYEYLKKVKAEFPDVTPFETHVDGQGVSVLYSAFAEDRSPGDIRRHAVAEGDKLTSIFENEEYKESLQYANKLFREKLITQDALTQDLDSVEAKVMNGKVAVYAAASPTDIASPAHYELIKKNKDSGYFMIWPIHKEGLDKDKIYPGDFSMMGWNVSVITTSAEDPEKVFAFLDWLTGPEGQSNLIFGPEGEYWDGFDSDGYPQFTEKYSTDTAGAAKIDQDTANFQWNGNSNFLDTAKSNYTQTLPLEERRWDTHWQYEVTWPTQLNGTEFENINPLPDTEEGMILQTINDIAEELRAQALHAKSEDEVETLLANAAENANNEGHAKLLEFQTKKWQENLKKMAGN</sequence>
<evidence type="ECO:0000313" key="8">
    <source>
        <dbReference type="EMBL" id="OAK75785.1"/>
    </source>
</evidence>
<keyword evidence="5" id="KW-0449">Lipoprotein</keyword>
<dbReference type="PANTHER" id="PTHR43649:SF33">
    <property type="entry name" value="POLYGALACTURONAN_RHAMNOGALACTURONAN-BINDING PROTEIN YTCQ"/>
    <property type="match status" value="1"/>
</dbReference>
<feature type="signal peptide" evidence="7">
    <location>
        <begin position="1"/>
        <end position="19"/>
    </location>
</feature>
<evidence type="ECO:0000256" key="4">
    <source>
        <dbReference type="ARBA" id="ARBA00023139"/>
    </source>
</evidence>
<feature type="compositionally biased region" description="Basic and acidic residues" evidence="6">
    <location>
        <begin position="29"/>
        <end position="43"/>
    </location>
</feature>
<evidence type="ECO:0000256" key="6">
    <source>
        <dbReference type="SAM" id="MobiDB-lite"/>
    </source>
</evidence>
<protein>
    <submittedName>
        <fullName evidence="8">ABC transporter substrate-binding protein</fullName>
    </submittedName>
</protein>
<dbReference type="PATRIC" id="fig|217031.6.peg.237"/>
<dbReference type="InterPro" id="IPR050490">
    <property type="entry name" value="Bact_solute-bd_prot1"/>
</dbReference>
<dbReference type="Pfam" id="PF01547">
    <property type="entry name" value="SBP_bac_1"/>
    <property type="match status" value="1"/>
</dbReference>
<dbReference type="PROSITE" id="PS51257">
    <property type="entry name" value="PROKAR_LIPOPROTEIN"/>
    <property type="match status" value="1"/>
</dbReference>
<dbReference type="STRING" id="217031.ABB05_01110"/>
<dbReference type="AlphaFoldDB" id="A0A178A6G7"/>
<evidence type="ECO:0000313" key="9">
    <source>
        <dbReference type="Proteomes" id="UP000077881"/>
    </source>
</evidence>